<dbReference type="AlphaFoldDB" id="A0A5C6DUY3"/>
<proteinExistence type="predicted"/>
<reference evidence="2 3" key="1">
    <citation type="submission" date="2019-02" db="EMBL/GenBank/DDBJ databases">
        <title>Deep-cultivation of Planctomycetes and their phenomic and genomic characterization uncovers novel biology.</title>
        <authorList>
            <person name="Wiegand S."/>
            <person name="Jogler M."/>
            <person name="Boedeker C."/>
            <person name="Pinto D."/>
            <person name="Vollmers J."/>
            <person name="Rivas-Marin E."/>
            <person name="Kohn T."/>
            <person name="Peeters S.H."/>
            <person name="Heuer A."/>
            <person name="Rast P."/>
            <person name="Oberbeckmann S."/>
            <person name="Bunk B."/>
            <person name="Jeske O."/>
            <person name="Meyerdierks A."/>
            <person name="Storesund J.E."/>
            <person name="Kallscheuer N."/>
            <person name="Luecker S."/>
            <person name="Lage O.M."/>
            <person name="Pohl T."/>
            <person name="Merkel B.J."/>
            <person name="Hornburger P."/>
            <person name="Mueller R.-W."/>
            <person name="Bruemmer F."/>
            <person name="Labrenz M."/>
            <person name="Spormann A.M."/>
            <person name="Op Den Camp H."/>
            <person name="Overmann J."/>
            <person name="Amann R."/>
            <person name="Jetten M.S.M."/>
            <person name="Mascher T."/>
            <person name="Medema M.H."/>
            <person name="Devos D.P."/>
            <person name="Kaster A.-K."/>
            <person name="Ovreas L."/>
            <person name="Rohde M."/>
            <person name="Galperin M.Y."/>
            <person name="Jogler C."/>
        </authorList>
    </citation>
    <scope>NUCLEOTIDE SEQUENCE [LARGE SCALE GENOMIC DNA]</scope>
    <source>
        <strain evidence="2 3">Q31b</strain>
    </source>
</reference>
<evidence type="ECO:0000256" key="1">
    <source>
        <dbReference type="SAM" id="SignalP"/>
    </source>
</evidence>
<organism evidence="2 3">
    <name type="scientific">Novipirellula aureliae</name>
    <dbReference type="NCBI Taxonomy" id="2527966"/>
    <lineage>
        <taxon>Bacteria</taxon>
        <taxon>Pseudomonadati</taxon>
        <taxon>Planctomycetota</taxon>
        <taxon>Planctomycetia</taxon>
        <taxon>Pirellulales</taxon>
        <taxon>Pirellulaceae</taxon>
        <taxon>Novipirellula</taxon>
    </lineage>
</organism>
<accession>A0A5C6DUY3</accession>
<dbReference type="RefSeq" id="WP_197171811.1">
    <property type="nucleotide sequence ID" value="NZ_SJPY01000006.1"/>
</dbReference>
<comment type="caution">
    <text evidence="2">The sequence shown here is derived from an EMBL/GenBank/DDBJ whole genome shotgun (WGS) entry which is preliminary data.</text>
</comment>
<sequence precursor="true">MNRCQLTFLSMVLLLPLAGCGKDTGGQIATQDELVSYMEEHPELNTENEVEPPEDTGG</sequence>
<dbReference type="EMBL" id="SJPY01000006">
    <property type="protein sequence ID" value="TWU38876.1"/>
    <property type="molecule type" value="Genomic_DNA"/>
</dbReference>
<feature type="signal peptide" evidence="1">
    <location>
        <begin position="1"/>
        <end position="21"/>
    </location>
</feature>
<keyword evidence="3" id="KW-1185">Reference proteome</keyword>
<evidence type="ECO:0000313" key="3">
    <source>
        <dbReference type="Proteomes" id="UP000315471"/>
    </source>
</evidence>
<protein>
    <recommendedName>
        <fullName evidence="4">Secreted protein</fullName>
    </recommendedName>
</protein>
<name>A0A5C6DUY3_9BACT</name>
<keyword evidence="1" id="KW-0732">Signal</keyword>
<dbReference type="Proteomes" id="UP000315471">
    <property type="component" value="Unassembled WGS sequence"/>
</dbReference>
<gene>
    <name evidence="2" type="ORF">Q31b_39540</name>
</gene>
<feature type="chain" id="PRO_5023134032" description="Secreted protein" evidence="1">
    <location>
        <begin position="22"/>
        <end position="58"/>
    </location>
</feature>
<evidence type="ECO:0008006" key="4">
    <source>
        <dbReference type="Google" id="ProtNLM"/>
    </source>
</evidence>
<evidence type="ECO:0000313" key="2">
    <source>
        <dbReference type="EMBL" id="TWU38876.1"/>
    </source>
</evidence>